<feature type="signal peptide" evidence="2">
    <location>
        <begin position="1"/>
        <end position="17"/>
    </location>
</feature>
<name>A0A085TXN0_9RHOB</name>
<keyword evidence="1" id="KW-1133">Transmembrane helix</keyword>
<dbReference type="STRING" id="1317124.DW2_08607"/>
<accession>A0A085TXN0</accession>
<proteinExistence type="predicted"/>
<gene>
    <name evidence="3" type="ORF">DW2_08607</name>
</gene>
<evidence type="ECO:0000256" key="2">
    <source>
        <dbReference type="SAM" id="SignalP"/>
    </source>
</evidence>
<evidence type="ECO:0000256" key="1">
    <source>
        <dbReference type="SAM" id="Phobius"/>
    </source>
</evidence>
<feature type="chain" id="PRO_5001797618" evidence="2">
    <location>
        <begin position="18"/>
        <end position="61"/>
    </location>
</feature>
<reference evidence="4" key="1">
    <citation type="submission" date="2013-04" db="EMBL/GenBank/DDBJ databases">
        <title>Thioclava sp. 13D2W-2 Genome Sequencing.</title>
        <authorList>
            <person name="Lai Q."/>
            <person name="Li G."/>
            <person name="Shao Z."/>
        </authorList>
    </citation>
    <scope>NUCLEOTIDE SEQUENCE [LARGE SCALE GENOMIC DNA]</scope>
    <source>
        <strain evidence="4">13D2W-2</strain>
    </source>
</reference>
<reference evidence="3 4" key="2">
    <citation type="journal article" date="2015" name="Antonie Van Leeuwenhoek">
        <title>Thioclava indica sp. nov., isolated from surface seawater of the Indian Ocean.</title>
        <authorList>
            <person name="Liu Y."/>
            <person name="Lai Q."/>
            <person name="Du J."/>
            <person name="Xu H."/>
            <person name="Jiang L."/>
            <person name="Shao Z."/>
        </authorList>
    </citation>
    <scope>NUCLEOTIDE SEQUENCE [LARGE SCALE GENOMIC DNA]</scope>
    <source>
        <strain evidence="3 4">13D2W-2</strain>
    </source>
</reference>
<feature type="transmembrane region" description="Helical" evidence="1">
    <location>
        <begin position="33"/>
        <end position="55"/>
    </location>
</feature>
<keyword evidence="1" id="KW-0812">Transmembrane</keyword>
<evidence type="ECO:0000313" key="4">
    <source>
        <dbReference type="Proteomes" id="UP000028607"/>
    </source>
</evidence>
<dbReference type="PATRIC" id="fig|1317124.6.peg.1752"/>
<dbReference type="AlphaFoldDB" id="A0A085TXN0"/>
<dbReference type="OrthoDB" id="7874799at2"/>
<keyword evidence="2" id="KW-0732">Signal</keyword>
<keyword evidence="4" id="KW-1185">Reference proteome</keyword>
<protein>
    <submittedName>
        <fullName evidence="3">Uncharacterized protein</fullName>
    </submittedName>
</protein>
<dbReference type="RefSeq" id="WP_038145392.1">
    <property type="nucleotide sequence ID" value="NZ_AQRC01000005.1"/>
</dbReference>
<dbReference type="EMBL" id="AQRC01000005">
    <property type="protein sequence ID" value="KFE35477.1"/>
    <property type="molecule type" value="Genomic_DNA"/>
</dbReference>
<dbReference type="Proteomes" id="UP000028607">
    <property type="component" value="Unassembled WGS sequence"/>
</dbReference>
<dbReference type="eggNOG" id="ENOG50318S7">
    <property type="taxonomic scope" value="Bacteria"/>
</dbReference>
<keyword evidence="1" id="KW-0472">Membrane</keyword>
<sequence length="61" mass="6217">MKKLAFAFSMIAGPALAHPGHAVAPGAEGHTIAHVAMAAGAIALAYVAVEIARAVKRVRKE</sequence>
<evidence type="ECO:0000313" key="3">
    <source>
        <dbReference type="EMBL" id="KFE35477.1"/>
    </source>
</evidence>
<organism evidence="3 4">
    <name type="scientific">Thioclava atlantica</name>
    <dbReference type="NCBI Taxonomy" id="1317124"/>
    <lineage>
        <taxon>Bacteria</taxon>
        <taxon>Pseudomonadati</taxon>
        <taxon>Pseudomonadota</taxon>
        <taxon>Alphaproteobacteria</taxon>
        <taxon>Rhodobacterales</taxon>
        <taxon>Paracoccaceae</taxon>
        <taxon>Thioclava</taxon>
    </lineage>
</organism>
<comment type="caution">
    <text evidence="3">The sequence shown here is derived from an EMBL/GenBank/DDBJ whole genome shotgun (WGS) entry which is preliminary data.</text>
</comment>